<dbReference type="FunFam" id="3.40.850.10:FF:000091">
    <property type="entry name" value="Kinesin family protein"/>
    <property type="match status" value="1"/>
</dbReference>
<dbReference type="GO" id="GO:0016887">
    <property type="term" value="F:ATP hydrolysis activity"/>
    <property type="evidence" value="ECO:0007669"/>
    <property type="project" value="TreeGrafter"/>
</dbReference>
<evidence type="ECO:0000256" key="8">
    <source>
        <dbReference type="SAM" id="MobiDB-lite"/>
    </source>
</evidence>
<dbReference type="GO" id="GO:0005524">
    <property type="term" value="F:ATP binding"/>
    <property type="evidence" value="ECO:0007669"/>
    <property type="project" value="UniProtKB-UniRule"/>
</dbReference>
<dbReference type="SMART" id="SM00129">
    <property type="entry name" value="KISc"/>
    <property type="match status" value="1"/>
</dbReference>
<dbReference type="InterPro" id="IPR036961">
    <property type="entry name" value="Kinesin_motor_dom_sf"/>
</dbReference>
<dbReference type="GO" id="GO:0005874">
    <property type="term" value="C:microtubule"/>
    <property type="evidence" value="ECO:0007669"/>
    <property type="project" value="UniProtKB-KW"/>
</dbReference>
<name>A0A420J248_9PEZI</name>
<keyword evidence="7" id="KW-0175">Coiled coil</keyword>
<evidence type="ECO:0000313" key="10">
    <source>
        <dbReference type="EMBL" id="RKF80876.1"/>
    </source>
</evidence>
<dbReference type="InterPro" id="IPR001752">
    <property type="entry name" value="Kinesin_motor_dom"/>
</dbReference>
<dbReference type="GO" id="GO:0007018">
    <property type="term" value="P:microtubule-based movement"/>
    <property type="evidence" value="ECO:0007669"/>
    <property type="project" value="InterPro"/>
</dbReference>
<dbReference type="EMBL" id="MCBS01018894">
    <property type="protein sequence ID" value="RKF80876.1"/>
    <property type="molecule type" value="Genomic_DNA"/>
</dbReference>
<keyword evidence="2 5" id="KW-0547">Nucleotide-binding</keyword>
<evidence type="ECO:0000256" key="4">
    <source>
        <dbReference type="ARBA" id="ARBA00023175"/>
    </source>
</evidence>
<dbReference type="GO" id="GO:0005871">
    <property type="term" value="C:kinesin complex"/>
    <property type="evidence" value="ECO:0007669"/>
    <property type="project" value="TreeGrafter"/>
</dbReference>
<gene>
    <name evidence="10" type="ORF">GcM1_188002</name>
</gene>
<evidence type="ECO:0000256" key="5">
    <source>
        <dbReference type="PROSITE-ProRule" id="PRU00283"/>
    </source>
</evidence>
<evidence type="ECO:0000256" key="2">
    <source>
        <dbReference type="ARBA" id="ARBA00022741"/>
    </source>
</evidence>
<dbReference type="InterPro" id="IPR027417">
    <property type="entry name" value="P-loop_NTPase"/>
</dbReference>
<dbReference type="SUPFAM" id="SSF52540">
    <property type="entry name" value="P-loop containing nucleoside triphosphate hydrolases"/>
    <property type="match status" value="1"/>
</dbReference>
<evidence type="ECO:0000256" key="6">
    <source>
        <dbReference type="RuleBase" id="RU000394"/>
    </source>
</evidence>
<evidence type="ECO:0000256" key="1">
    <source>
        <dbReference type="ARBA" id="ARBA00022701"/>
    </source>
</evidence>
<dbReference type="PRINTS" id="PR00380">
    <property type="entry name" value="KINESINHEAVY"/>
</dbReference>
<evidence type="ECO:0000259" key="9">
    <source>
        <dbReference type="PROSITE" id="PS50067"/>
    </source>
</evidence>
<dbReference type="GO" id="GO:0005634">
    <property type="term" value="C:nucleus"/>
    <property type="evidence" value="ECO:0007669"/>
    <property type="project" value="TreeGrafter"/>
</dbReference>
<feature type="region of interest" description="Disordered" evidence="8">
    <location>
        <begin position="486"/>
        <end position="505"/>
    </location>
</feature>
<dbReference type="InterPro" id="IPR027640">
    <property type="entry name" value="Kinesin-like_fam"/>
</dbReference>
<evidence type="ECO:0000256" key="3">
    <source>
        <dbReference type="ARBA" id="ARBA00022840"/>
    </source>
</evidence>
<dbReference type="PROSITE" id="PS50067">
    <property type="entry name" value="KINESIN_MOTOR_2"/>
    <property type="match status" value="1"/>
</dbReference>
<dbReference type="PANTHER" id="PTHR24115:SF1008">
    <property type="entry name" value="KINESIN-LIKE PROTEIN SUBITO"/>
    <property type="match status" value="1"/>
</dbReference>
<feature type="domain" description="Kinesin motor" evidence="9">
    <location>
        <begin position="11"/>
        <end position="468"/>
    </location>
</feature>
<dbReference type="PROSITE" id="PS00411">
    <property type="entry name" value="KINESIN_MOTOR_1"/>
    <property type="match status" value="1"/>
</dbReference>
<dbReference type="InterPro" id="IPR019821">
    <property type="entry name" value="Kinesin_motor_CS"/>
</dbReference>
<dbReference type="Gene3D" id="3.40.850.10">
    <property type="entry name" value="Kinesin motor domain"/>
    <property type="match status" value="2"/>
</dbReference>
<dbReference type="GO" id="GO:0008017">
    <property type="term" value="F:microtubule binding"/>
    <property type="evidence" value="ECO:0007669"/>
    <property type="project" value="InterPro"/>
</dbReference>
<dbReference type="Pfam" id="PF00225">
    <property type="entry name" value="Kinesin"/>
    <property type="match status" value="1"/>
</dbReference>
<proteinExistence type="inferred from homology"/>
<keyword evidence="3 5" id="KW-0067">ATP-binding</keyword>
<keyword evidence="4 5" id="KW-0505">Motor protein</keyword>
<comment type="caution">
    <text evidence="10">The sequence shown here is derived from an EMBL/GenBank/DDBJ whole genome shotgun (WGS) entry which is preliminary data.</text>
</comment>
<dbReference type="AlphaFoldDB" id="A0A420J248"/>
<sequence length="723" mass="80996">METESTTQSALFQVFLRLRPPHSTLVPNKCLSSPERILSVEEPSSPSTSPSYVTLIPPNDNRRRAVEKFAFTHIFKEEANQLDVFHGTGVLPLIEGALGINEHEGRDGLLATLGVTGSGKTHTILGSRTQRGLIQLALDVLFRSISKNLLTTTNDNSLLASVADADASEAQVMSAQAFMDMMSNEPSNAPRVGSRAPTPVIGESNFNSTTPRRNMLWTSIPSLPDISNVSAQFDPNAEYAILISMYEVYNDRIFDLLTPASPLKSSKDFRRRPLLYKNTEQSPHRKVVAGLRKVLCGTIKEALFTLETGLHERQVAGTGSNSVSSRSHGFFSVEIKKKIKNLSPVQWRGSSLTVVDLAGSERARDAKTQGSTLAEAGKINESLMYLGQCLQIQSDVANSSKPNLVPFRQCKLTELLFSNCFPNPNNNISTSSTHRNPQKAIMIVMADPMGDFNATSQMLRYSALAREVTVPRIPSVTSTILTPVNTSRNFEPTRPVSGRKSPCESERETMEIAALEISRMSQEIDNLRSKLQIEIECRIAVEAQNELLSSRMSELEAEIREECYQEMEEKMKTEMRRWKATWAMEEDLKDEHLDRKLEIYTRTVTAFSIEQEDREEKEIEGNKENIYCAKRDELVMENERLRKEVTNLTREIQGISPTKGKRLPLRGSRALATMNDTEFQKCSIDRTNGIEQDLDSSPIKKTRPSVPRKWVPTGDNIFMDVEK</sequence>
<dbReference type="GO" id="GO:0003777">
    <property type="term" value="F:microtubule motor activity"/>
    <property type="evidence" value="ECO:0007669"/>
    <property type="project" value="InterPro"/>
</dbReference>
<comment type="similarity">
    <text evidence="5 6">Belongs to the TRAFAC class myosin-kinesin ATPase superfamily. Kinesin family.</text>
</comment>
<evidence type="ECO:0000313" key="11">
    <source>
        <dbReference type="Proteomes" id="UP000285326"/>
    </source>
</evidence>
<feature type="coiled-coil region" evidence="7">
    <location>
        <begin position="510"/>
        <end position="558"/>
    </location>
</feature>
<dbReference type="PANTHER" id="PTHR24115">
    <property type="entry name" value="KINESIN-RELATED"/>
    <property type="match status" value="1"/>
</dbReference>
<keyword evidence="1 6" id="KW-0493">Microtubule</keyword>
<evidence type="ECO:0000256" key="7">
    <source>
        <dbReference type="SAM" id="Coils"/>
    </source>
</evidence>
<accession>A0A420J248</accession>
<reference evidence="10 11" key="1">
    <citation type="journal article" date="2018" name="BMC Genomics">
        <title>Comparative genome analyses reveal sequence features reflecting distinct modes of host-adaptation between dicot and monocot powdery mildew.</title>
        <authorList>
            <person name="Wu Y."/>
            <person name="Ma X."/>
            <person name="Pan Z."/>
            <person name="Kale S.D."/>
            <person name="Song Y."/>
            <person name="King H."/>
            <person name="Zhang Q."/>
            <person name="Presley C."/>
            <person name="Deng X."/>
            <person name="Wei C.I."/>
            <person name="Xiao S."/>
        </authorList>
    </citation>
    <scope>NUCLEOTIDE SEQUENCE [LARGE SCALE GENOMIC DNA]</scope>
    <source>
        <strain evidence="10">UMSG1</strain>
    </source>
</reference>
<organism evidence="10 11">
    <name type="scientific">Golovinomyces cichoracearum</name>
    <dbReference type="NCBI Taxonomy" id="62708"/>
    <lineage>
        <taxon>Eukaryota</taxon>
        <taxon>Fungi</taxon>
        <taxon>Dikarya</taxon>
        <taxon>Ascomycota</taxon>
        <taxon>Pezizomycotina</taxon>
        <taxon>Leotiomycetes</taxon>
        <taxon>Erysiphales</taxon>
        <taxon>Erysiphaceae</taxon>
        <taxon>Golovinomyces</taxon>
    </lineage>
</organism>
<feature type="binding site" evidence="5">
    <location>
        <begin position="114"/>
        <end position="121"/>
    </location>
    <ligand>
        <name>ATP</name>
        <dbReference type="ChEBI" id="CHEBI:30616"/>
    </ligand>
</feature>
<dbReference type="Proteomes" id="UP000285326">
    <property type="component" value="Unassembled WGS sequence"/>
</dbReference>
<protein>
    <recommendedName>
        <fullName evidence="6">Kinesin-like protein</fullName>
    </recommendedName>
</protein>